<protein>
    <submittedName>
        <fullName evidence="6">Cytochrome c oxidase subunit 2</fullName>
    </submittedName>
</protein>
<dbReference type="InterPro" id="IPR008972">
    <property type="entry name" value="Cupredoxin"/>
</dbReference>
<name>A0ABS2MYY3_9BACI</name>
<keyword evidence="3" id="KW-0186">Copper</keyword>
<keyword evidence="4" id="KW-0732">Signal</keyword>
<organism evidence="6 7">
    <name type="scientific">Aquibacillus albus</name>
    <dbReference type="NCBI Taxonomy" id="1168171"/>
    <lineage>
        <taxon>Bacteria</taxon>
        <taxon>Bacillati</taxon>
        <taxon>Bacillota</taxon>
        <taxon>Bacilli</taxon>
        <taxon>Bacillales</taxon>
        <taxon>Bacillaceae</taxon>
        <taxon>Aquibacillus</taxon>
    </lineage>
</organism>
<evidence type="ECO:0000256" key="4">
    <source>
        <dbReference type="SAM" id="SignalP"/>
    </source>
</evidence>
<sequence>MRKQFSIFIILSIFALLAACGTDTDNDTTQDNLDHSASESSNRVEIVATNFKFNQEEYTVQAGEPVTLNFTSDEGLHGISINELNVNIEGDGSATITPEEPGEYQIYCNVLCGAGHSDMVATLIVQ</sequence>
<dbReference type="Pfam" id="PF13473">
    <property type="entry name" value="Cupredoxin_1"/>
    <property type="match status" value="1"/>
</dbReference>
<dbReference type="PANTHER" id="PTHR42838:SF2">
    <property type="entry name" value="NITROUS-OXIDE REDUCTASE"/>
    <property type="match status" value="1"/>
</dbReference>
<keyword evidence="2" id="KW-0479">Metal-binding</keyword>
<dbReference type="Gene3D" id="2.60.40.420">
    <property type="entry name" value="Cupredoxins - blue copper proteins"/>
    <property type="match status" value="1"/>
</dbReference>
<accession>A0ABS2MYY3</accession>
<dbReference type="PANTHER" id="PTHR42838">
    <property type="entry name" value="CYTOCHROME C OXIDASE SUBUNIT II"/>
    <property type="match status" value="1"/>
</dbReference>
<proteinExistence type="predicted"/>
<evidence type="ECO:0000313" key="6">
    <source>
        <dbReference type="EMBL" id="MBM7571092.1"/>
    </source>
</evidence>
<evidence type="ECO:0000256" key="3">
    <source>
        <dbReference type="ARBA" id="ARBA00023008"/>
    </source>
</evidence>
<dbReference type="InterPro" id="IPR028096">
    <property type="entry name" value="EfeO_Cupredoxin"/>
</dbReference>
<feature type="chain" id="PRO_5046543115" evidence="4">
    <location>
        <begin position="19"/>
        <end position="126"/>
    </location>
</feature>
<gene>
    <name evidence="6" type="ORF">JOC48_001575</name>
</gene>
<reference evidence="6 7" key="1">
    <citation type="submission" date="2021-01" db="EMBL/GenBank/DDBJ databases">
        <title>Genomic Encyclopedia of Type Strains, Phase IV (KMG-IV): sequencing the most valuable type-strain genomes for metagenomic binning, comparative biology and taxonomic classification.</title>
        <authorList>
            <person name="Goeker M."/>
        </authorList>
    </citation>
    <scope>NUCLEOTIDE SEQUENCE [LARGE SCALE GENOMIC DNA]</scope>
    <source>
        <strain evidence="6 7">DSM 23711</strain>
    </source>
</reference>
<dbReference type="SUPFAM" id="SSF49503">
    <property type="entry name" value="Cupredoxins"/>
    <property type="match status" value="1"/>
</dbReference>
<feature type="signal peptide" evidence="4">
    <location>
        <begin position="1"/>
        <end position="18"/>
    </location>
</feature>
<evidence type="ECO:0000256" key="1">
    <source>
        <dbReference type="ARBA" id="ARBA00004196"/>
    </source>
</evidence>
<evidence type="ECO:0000256" key="2">
    <source>
        <dbReference type="ARBA" id="ARBA00022723"/>
    </source>
</evidence>
<feature type="domain" description="EfeO-type cupredoxin-like" evidence="5">
    <location>
        <begin position="36"/>
        <end position="124"/>
    </location>
</feature>
<dbReference type="Proteomes" id="UP001296943">
    <property type="component" value="Unassembled WGS sequence"/>
</dbReference>
<keyword evidence="7" id="KW-1185">Reference proteome</keyword>
<evidence type="ECO:0000259" key="5">
    <source>
        <dbReference type="Pfam" id="PF13473"/>
    </source>
</evidence>
<dbReference type="InterPro" id="IPR051403">
    <property type="entry name" value="NosZ/Cyto_c_oxidase_sub2"/>
</dbReference>
<comment type="caution">
    <text evidence="6">The sequence shown here is derived from an EMBL/GenBank/DDBJ whole genome shotgun (WGS) entry which is preliminary data.</text>
</comment>
<dbReference type="RefSeq" id="WP_204498503.1">
    <property type="nucleotide sequence ID" value="NZ_JAFBDR010000007.1"/>
</dbReference>
<comment type="subcellular location">
    <subcellularLocation>
        <location evidence="1">Cell envelope</location>
    </subcellularLocation>
</comment>
<evidence type="ECO:0000313" key="7">
    <source>
        <dbReference type="Proteomes" id="UP001296943"/>
    </source>
</evidence>
<dbReference type="PROSITE" id="PS51257">
    <property type="entry name" value="PROKAR_LIPOPROTEIN"/>
    <property type="match status" value="1"/>
</dbReference>
<dbReference type="EMBL" id="JAFBDR010000007">
    <property type="protein sequence ID" value="MBM7571092.1"/>
    <property type="molecule type" value="Genomic_DNA"/>
</dbReference>